<dbReference type="AlphaFoldDB" id="A0A9D1XQA3"/>
<dbReference type="InterPro" id="IPR015927">
    <property type="entry name" value="Peptidase_S24_S26A/B/C"/>
</dbReference>
<keyword evidence="5" id="KW-0234">DNA repair</keyword>
<dbReference type="CDD" id="cd06529">
    <property type="entry name" value="S24_LexA-like"/>
    <property type="match status" value="1"/>
</dbReference>
<evidence type="ECO:0000256" key="7">
    <source>
        <dbReference type="RuleBase" id="RU003991"/>
    </source>
</evidence>
<dbReference type="SUPFAM" id="SSF51306">
    <property type="entry name" value="LexA/Signal peptidase"/>
    <property type="match status" value="1"/>
</dbReference>
<keyword evidence="6" id="KW-0742">SOS response</keyword>
<name>A0A9D1XQA3_9BACT</name>
<evidence type="ECO:0000313" key="9">
    <source>
        <dbReference type="EMBL" id="HIX85485.1"/>
    </source>
</evidence>
<dbReference type="PANTHER" id="PTHR33516">
    <property type="entry name" value="LEXA REPRESSOR"/>
    <property type="match status" value="1"/>
</dbReference>
<evidence type="ECO:0000259" key="8">
    <source>
        <dbReference type="Pfam" id="PF00717"/>
    </source>
</evidence>
<evidence type="ECO:0000256" key="2">
    <source>
        <dbReference type="ARBA" id="ARBA00022763"/>
    </source>
</evidence>
<evidence type="ECO:0000313" key="10">
    <source>
        <dbReference type="Proteomes" id="UP000823847"/>
    </source>
</evidence>
<dbReference type="GO" id="GO:0006281">
    <property type="term" value="P:DNA repair"/>
    <property type="evidence" value="ECO:0007669"/>
    <property type="project" value="UniProtKB-KW"/>
</dbReference>
<dbReference type="EMBL" id="DXEN01000014">
    <property type="protein sequence ID" value="HIX85485.1"/>
    <property type="molecule type" value="Genomic_DNA"/>
</dbReference>
<gene>
    <name evidence="9" type="primary">umuD</name>
    <name evidence="9" type="ORF">H9848_02605</name>
</gene>
<dbReference type="EC" id="2.7.7.7" evidence="9"/>
<dbReference type="GO" id="GO:0009432">
    <property type="term" value="P:SOS response"/>
    <property type="evidence" value="ECO:0007669"/>
    <property type="project" value="UniProtKB-KW"/>
</dbReference>
<dbReference type="InterPro" id="IPR050077">
    <property type="entry name" value="LexA_repressor"/>
</dbReference>
<evidence type="ECO:0000256" key="1">
    <source>
        <dbReference type="ARBA" id="ARBA00007484"/>
    </source>
</evidence>
<dbReference type="InterPro" id="IPR036286">
    <property type="entry name" value="LexA/Signal_pep-like_sf"/>
</dbReference>
<dbReference type="Gene3D" id="2.10.109.10">
    <property type="entry name" value="Umud Fragment, subunit A"/>
    <property type="match status" value="1"/>
</dbReference>
<dbReference type="PANTHER" id="PTHR33516:SF2">
    <property type="entry name" value="LEXA REPRESSOR-RELATED"/>
    <property type="match status" value="1"/>
</dbReference>
<keyword evidence="3 7" id="KW-0378">Hydrolase</keyword>
<dbReference type="GO" id="GO:0003677">
    <property type="term" value="F:DNA binding"/>
    <property type="evidence" value="ECO:0007669"/>
    <property type="project" value="InterPro"/>
</dbReference>
<dbReference type="InterPro" id="IPR039418">
    <property type="entry name" value="LexA-like"/>
</dbReference>
<dbReference type="GO" id="GO:0016787">
    <property type="term" value="F:hydrolase activity"/>
    <property type="evidence" value="ECO:0007669"/>
    <property type="project" value="UniProtKB-KW"/>
</dbReference>
<dbReference type="InterPro" id="IPR006197">
    <property type="entry name" value="Peptidase_S24_LexA"/>
</dbReference>
<reference evidence="9" key="2">
    <citation type="submission" date="2021-04" db="EMBL/GenBank/DDBJ databases">
        <authorList>
            <person name="Gilroy R."/>
        </authorList>
    </citation>
    <scope>NUCLEOTIDE SEQUENCE</scope>
    <source>
        <strain evidence="9">ChiHecec2B26-12326</strain>
    </source>
</reference>
<comment type="similarity">
    <text evidence="1 7">Belongs to the peptidase S24 family.</text>
</comment>
<evidence type="ECO:0000256" key="6">
    <source>
        <dbReference type="ARBA" id="ARBA00023236"/>
    </source>
</evidence>
<evidence type="ECO:0000256" key="3">
    <source>
        <dbReference type="ARBA" id="ARBA00022801"/>
    </source>
</evidence>
<dbReference type="PRINTS" id="PR00726">
    <property type="entry name" value="LEXASERPTASE"/>
</dbReference>
<keyword evidence="2" id="KW-0227">DNA damage</keyword>
<keyword evidence="4 7" id="KW-0068">Autocatalytic cleavage</keyword>
<reference evidence="9" key="1">
    <citation type="journal article" date="2021" name="PeerJ">
        <title>Extensive microbial diversity within the chicken gut microbiome revealed by metagenomics and culture.</title>
        <authorList>
            <person name="Gilroy R."/>
            <person name="Ravi A."/>
            <person name="Getino M."/>
            <person name="Pursley I."/>
            <person name="Horton D.L."/>
            <person name="Alikhan N.F."/>
            <person name="Baker D."/>
            <person name="Gharbi K."/>
            <person name="Hall N."/>
            <person name="Watson M."/>
            <person name="Adriaenssens E.M."/>
            <person name="Foster-Nyarko E."/>
            <person name="Jarju S."/>
            <person name="Secka A."/>
            <person name="Antonio M."/>
            <person name="Oren A."/>
            <person name="Chaudhuri R.R."/>
            <person name="La Ragione R."/>
            <person name="Hildebrand F."/>
            <person name="Pallen M.J."/>
        </authorList>
    </citation>
    <scope>NUCLEOTIDE SEQUENCE</scope>
    <source>
        <strain evidence="9">ChiHecec2B26-12326</strain>
    </source>
</reference>
<proteinExistence type="inferred from homology"/>
<sequence length="165" mass="18739">MEDSHKTVIYDPEIQKEDGVRLILYSADLSSELPLDFADGGIRAGFPSPAQDYMTESIDLNRELVRHPATTFYARAVGESMKDCGIDDGDLLVIDKAIDPQEGDIVVAYIDGEFTLKRVKFDTKGDCLWLMPANKDYPPIKVTEDNNFIVWGVLTYNIKRQYRRK</sequence>
<comment type="caution">
    <text evidence="9">The sequence shown here is derived from an EMBL/GenBank/DDBJ whole genome shotgun (WGS) entry which is preliminary data.</text>
</comment>
<keyword evidence="9" id="KW-0548">Nucleotidyltransferase</keyword>
<dbReference type="Pfam" id="PF00717">
    <property type="entry name" value="Peptidase_S24"/>
    <property type="match status" value="1"/>
</dbReference>
<organism evidence="9 10">
    <name type="scientific">Candidatus Parabacteroides intestinigallinarum</name>
    <dbReference type="NCBI Taxonomy" id="2838722"/>
    <lineage>
        <taxon>Bacteria</taxon>
        <taxon>Pseudomonadati</taxon>
        <taxon>Bacteroidota</taxon>
        <taxon>Bacteroidia</taxon>
        <taxon>Bacteroidales</taxon>
        <taxon>Tannerellaceae</taxon>
        <taxon>Parabacteroides</taxon>
    </lineage>
</organism>
<keyword evidence="9" id="KW-0808">Transferase</keyword>
<dbReference type="NCBIfam" id="NF007621">
    <property type="entry name" value="PRK10276.1"/>
    <property type="match status" value="1"/>
</dbReference>
<dbReference type="Proteomes" id="UP000823847">
    <property type="component" value="Unassembled WGS sequence"/>
</dbReference>
<evidence type="ECO:0000256" key="5">
    <source>
        <dbReference type="ARBA" id="ARBA00023204"/>
    </source>
</evidence>
<protein>
    <submittedName>
        <fullName evidence="9">Translesion error-prone DNA polymerase V autoproteolytic subunit</fullName>
        <ecNumber evidence="9">2.7.7.7</ecNumber>
    </submittedName>
</protein>
<dbReference type="GO" id="GO:0006355">
    <property type="term" value="P:regulation of DNA-templated transcription"/>
    <property type="evidence" value="ECO:0007669"/>
    <property type="project" value="InterPro"/>
</dbReference>
<evidence type="ECO:0000256" key="4">
    <source>
        <dbReference type="ARBA" id="ARBA00022813"/>
    </source>
</evidence>
<feature type="domain" description="Peptidase S24/S26A/S26B/S26C" evidence="8">
    <location>
        <begin position="42"/>
        <end position="154"/>
    </location>
</feature>
<accession>A0A9D1XQA3</accession>
<dbReference type="GO" id="GO:0003887">
    <property type="term" value="F:DNA-directed DNA polymerase activity"/>
    <property type="evidence" value="ECO:0007669"/>
    <property type="project" value="UniProtKB-EC"/>
</dbReference>